<dbReference type="EMBL" id="ABVL01000006">
    <property type="protein sequence ID" value="EDY20047.1"/>
    <property type="molecule type" value="Genomic_DNA"/>
</dbReference>
<dbReference type="InParanoid" id="B4D135"/>
<accession>B4D135</accession>
<gene>
    <name evidence="2" type="ORF">CfE428DRAFT_2636</name>
</gene>
<reference evidence="2 3" key="1">
    <citation type="journal article" date="2011" name="J. Bacteriol.">
        <title>Genome sequence of Chthoniobacter flavus Ellin428, an aerobic heterotrophic soil bacterium.</title>
        <authorList>
            <person name="Kant R."/>
            <person name="van Passel M.W."/>
            <person name="Palva A."/>
            <person name="Lucas S."/>
            <person name="Lapidus A."/>
            <person name="Glavina Del Rio T."/>
            <person name="Dalin E."/>
            <person name="Tice H."/>
            <person name="Bruce D."/>
            <person name="Goodwin L."/>
            <person name="Pitluck S."/>
            <person name="Larimer F.W."/>
            <person name="Land M.L."/>
            <person name="Hauser L."/>
            <person name="Sangwan P."/>
            <person name="de Vos W.M."/>
            <person name="Janssen P.H."/>
            <person name="Smidt H."/>
        </authorList>
    </citation>
    <scope>NUCLEOTIDE SEQUENCE [LARGE SCALE GENOMIC DNA]</scope>
    <source>
        <strain evidence="2 3">Ellin428</strain>
    </source>
</reference>
<organism evidence="2 3">
    <name type="scientific">Chthoniobacter flavus Ellin428</name>
    <dbReference type="NCBI Taxonomy" id="497964"/>
    <lineage>
        <taxon>Bacteria</taxon>
        <taxon>Pseudomonadati</taxon>
        <taxon>Verrucomicrobiota</taxon>
        <taxon>Spartobacteria</taxon>
        <taxon>Chthoniobacterales</taxon>
        <taxon>Chthoniobacteraceae</taxon>
        <taxon>Chthoniobacter</taxon>
    </lineage>
</organism>
<dbReference type="Proteomes" id="UP000005824">
    <property type="component" value="Unassembled WGS sequence"/>
</dbReference>
<name>B4D135_9BACT</name>
<comment type="caution">
    <text evidence="2">The sequence shown here is derived from an EMBL/GenBank/DDBJ whole genome shotgun (WGS) entry which is preliminary data.</text>
</comment>
<dbReference type="STRING" id="497964.CfE428DRAFT_2636"/>
<evidence type="ECO:0000256" key="1">
    <source>
        <dbReference type="SAM" id="MobiDB-lite"/>
    </source>
</evidence>
<dbReference type="AlphaFoldDB" id="B4D135"/>
<feature type="compositionally biased region" description="Low complexity" evidence="1">
    <location>
        <begin position="45"/>
        <end position="67"/>
    </location>
</feature>
<feature type="region of interest" description="Disordered" evidence="1">
    <location>
        <begin position="29"/>
        <end position="67"/>
    </location>
</feature>
<proteinExistence type="predicted"/>
<keyword evidence="3" id="KW-1185">Reference proteome</keyword>
<protein>
    <submittedName>
        <fullName evidence="2">Uncharacterized protein</fullName>
    </submittedName>
</protein>
<evidence type="ECO:0000313" key="3">
    <source>
        <dbReference type="Proteomes" id="UP000005824"/>
    </source>
</evidence>
<sequence>MSADGLENGDFAKGKSRWMGDGQVVYLKPDGTISTTDDSRNSLLPPVASPGTGTTPAGAPAAAQKPGTTPIVEIKLKSTQFADFSQKFRTPKEMDTVNAEVTYKASQDFKMNDKAIVFDREIAWKPGTFWYWSALVHPKSDVLMRLDKRDNYMYKLDAATPGSDWKKMKVRWEDVGGGQDVTFHVLVTPGHGTLYIKSVTITP</sequence>
<evidence type="ECO:0000313" key="2">
    <source>
        <dbReference type="EMBL" id="EDY20047.1"/>
    </source>
</evidence>